<name>A0A8W8NP68_MAGGI</name>
<evidence type="ECO:0000313" key="6">
    <source>
        <dbReference type="EnsemblMetazoa" id="G6599.1:cds"/>
    </source>
</evidence>
<evidence type="ECO:0000256" key="4">
    <source>
        <dbReference type="SAM" id="SignalP"/>
    </source>
</evidence>
<dbReference type="InterPro" id="IPR050822">
    <property type="entry name" value="Cerebellin_Synaptic_Org"/>
</dbReference>
<dbReference type="PANTHER" id="PTHR22923">
    <property type="entry name" value="CEREBELLIN-RELATED"/>
    <property type="match status" value="1"/>
</dbReference>
<dbReference type="Proteomes" id="UP000005408">
    <property type="component" value="Unassembled WGS sequence"/>
</dbReference>
<dbReference type="SMART" id="SM00110">
    <property type="entry name" value="C1Q"/>
    <property type="match status" value="1"/>
</dbReference>
<feature type="domain" description="C1q" evidence="5">
    <location>
        <begin position="41"/>
        <end position="179"/>
    </location>
</feature>
<sequence>MHIICILVVLYLNVSYGHELCDRKEMEDTICNLCSQRKESLSGHQIAFFAYMSKNVPINTISKYKTLVYERVKTNAGNGYDVRSGKFTAPESGMYVFHTSTAAYDKSYSTIEVVKNGEVKDVTFSDAMDHNDRAAALSMTILSLTKGEIVFVRVGIAYGGNKLESNQFNRMNFSGFKLT</sequence>
<dbReference type="RefSeq" id="XP_011415836.2">
    <property type="nucleotide sequence ID" value="XM_011417534.3"/>
</dbReference>
<comment type="subcellular location">
    <subcellularLocation>
        <location evidence="1">Secreted</location>
    </subcellularLocation>
</comment>
<evidence type="ECO:0000256" key="2">
    <source>
        <dbReference type="ARBA" id="ARBA00022525"/>
    </source>
</evidence>
<organism evidence="6 7">
    <name type="scientific">Magallana gigas</name>
    <name type="common">Pacific oyster</name>
    <name type="synonym">Crassostrea gigas</name>
    <dbReference type="NCBI Taxonomy" id="29159"/>
    <lineage>
        <taxon>Eukaryota</taxon>
        <taxon>Metazoa</taxon>
        <taxon>Spiralia</taxon>
        <taxon>Lophotrochozoa</taxon>
        <taxon>Mollusca</taxon>
        <taxon>Bivalvia</taxon>
        <taxon>Autobranchia</taxon>
        <taxon>Pteriomorphia</taxon>
        <taxon>Ostreida</taxon>
        <taxon>Ostreoidea</taxon>
        <taxon>Ostreidae</taxon>
        <taxon>Magallana</taxon>
    </lineage>
</organism>
<feature type="chain" id="PRO_5042432204" description="C1q domain-containing protein" evidence="4">
    <location>
        <begin position="18"/>
        <end position="179"/>
    </location>
</feature>
<evidence type="ECO:0000256" key="1">
    <source>
        <dbReference type="ARBA" id="ARBA00004613"/>
    </source>
</evidence>
<keyword evidence="2" id="KW-0964">Secreted</keyword>
<evidence type="ECO:0000256" key="3">
    <source>
        <dbReference type="ARBA" id="ARBA00022729"/>
    </source>
</evidence>
<evidence type="ECO:0000313" key="7">
    <source>
        <dbReference type="Proteomes" id="UP000005408"/>
    </source>
</evidence>
<dbReference type="OrthoDB" id="6153102at2759"/>
<dbReference type="KEGG" id="crg:105319835"/>
<proteinExistence type="predicted"/>
<dbReference type="PANTHER" id="PTHR22923:SF116">
    <property type="entry name" value="C1Q DOMAIN-CONTAINING PROTEIN"/>
    <property type="match status" value="1"/>
</dbReference>
<protein>
    <recommendedName>
        <fullName evidence="5">C1q domain-containing protein</fullName>
    </recommendedName>
</protein>
<dbReference type="PRINTS" id="PR00007">
    <property type="entry name" value="COMPLEMNTC1Q"/>
</dbReference>
<dbReference type="InterPro" id="IPR001073">
    <property type="entry name" value="C1q_dom"/>
</dbReference>
<dbReference type="AlphaFoldDB" id="A0A8W8NP68"/>
<dbReference type="GeneID" id="105319835"/>
<dbReference type="PROSITE" id="PS50871">
    <property type="entry name" value="C1Q"/>
    <property type="match status" value="1"/>
</dbReference>
<feature type="signal peptide" evidence="4">
    <location>
        <begin position="1"/>
        <end position="17"/>
    </location>
</feature>
<reference evidence="6" key="1">
    <citation type="submission" date="2022-08" db="UniProtKB">
        <authorList>
            <consortium name="EnsemblMetazoa"/>
        </authorList>
    </citation>
    <scope>IDENTIFICATION</scope>
    <source>
        <strain evidence="6">05x7-T-G4-1.051#20</strain>
    </source>
</reference>
<evidence type="ECO:0000259" key="5">
    <source>
        <dbReference type="PROSITE" id="PS50871"/>
    </source>
</evidence>
<dbReference type="EnsemblMetazoa" id="G6599.1">
    <property type="protein sequence ID" value="G6599.1:cds"/>
    <property type="gene ID" value="G6599"/>
</dbReference>
<dbReference type="GO" id="GO:0005576">
    <property type="term" value="C:extracellular region"/>
    <property type="evidence" value="ECO:0007669"/>
    <property type="project" value="UniProtKB-SubCell"/>
</dbReference>
<keyword evidence="3 4" id="KW-0732">Signal</keyword>
<dbReference type="SUPFAM" id="SSF49842">
    <property type="entry name" value="TNF-like"/>
    <property type="match status" value="1"/>
</dbReference>
<dbReference type="InterPro" id="IPR008983">
    <property type="entry name" value="Tumour_necrosis_fac-like_dom"/>
</dbReference>
<dbReference type="EnsemblMetazoa" id="G6599.2">
    <property type="protein sequence ID" value="G6599.2:cds"/>
    <property type="gene ID" value="G6599"/>
</dbReference>
<dbReference type="Gene3D" id="2.60.120.40">
    <property type="match status" value="1"/>
</dbReference>
<keyword evidence="7" id="KW-1185">Reference proteome</keyword>
<dbReference type="Pfam" id="PF00386">
    <property type="entry name" value="C1q"/>
    <property type="match status" value="1"/>
</dbReference>
<accession>A0A8W8NP68</accession>